<keyword evidence="5" id="KW-0804">Transcription</keyword>
<evidence type="ECO:0000259" key="7">
    <source>
        <dbReference type="PROSITE" id="PS51755"/>
    </source>
</evidence>
<dbReference type="EMBL" id="CAEZXP010000002">
    <property type="protein sequence ID" value="CAB4695953.1"/>
    <property type="molecule type" value="Genomic_DNA"/>
</dbReference>
<dbReference type="GO" id="GO:0006355">
    <property type="term" value="P:regulation of DNA-templated transcription"/>
    <property type="evidence" value="ECO:0007669"/>
    <property type="project" value="InterPro"/>
</dbReference>
<keyword evidence="1" id="KW-0597">Phosphoprotein</keyword>
<dbReference type="InterPro" id="IPR036388">
    <property type="entry name" value="WH-like_DNA-bd_sf"/>
</dbReference>
<evidence type="ECO:0000256" key="1">
    <source>
        <dbReference type="ARBA" id="ARBA00022553"/>
    </source>
</evidence>
<dbReference type="Gene3D" id="1.10.10.10">
    <property type="entry name" value="Winged helix-like DNA-binding domain superfamily/Winged helix DNA-binding domain"/>
    <property type="match status" value="1"/>
</dbReference>
<accession>A0A6J6PGV1</accession>
<evidence type="ECO:0000256" key="5">
    <source>
        <dbReference type="ARBA" id="ARBA00023163"/>
    </source>
</evidence>
<dbReference type="SUPFAM" id="SSF46894">
    <property type="entry name" value="C-terminal effector domain of the bipartite response regulators"/>
    <property type="match status" value="1"/>
</dbReference>
<dbReference type="GO" id="GO:0000156">
    <property type="term" value="F:phosphorelay response regulator activity"/>
    <property type="evidence" value="ECO:0007669"/>
    <property type="project" value="TreeGrafter"/>
</dbReference>
<dbReference type="GO" id="GO:0000976">
    <property type="term" value="F:transcription cis-regulatory region binding"/>
    <property type="evidence" value="ECO:0007669"/>
    <property type="project" value="TreeGrafter"/>
</dbReference>
<dbReference type="GO" id="GO:0005829">
    <property type="term" value="C:cytosol"/>
    <property type="evidence" value="ECO:0007669"/>
    <property type="project" value="TreeGrafter"/>
</dbReference>
<dbReference type="PROSITE" id="PS50110">
    <property type="entry name" value="RESPONSE_REGULATORY"/>
    <property type="match status" value="1"/>
</dbReference>
<gene>
    <name evidence="8" type="ORF">UFOPK2399_01024</name>
</gene>
<evidence type="ECO:0000256" key="2">
    <source>
        <dbReference type="ARBA" id="ARBA00023012"/>
    </source>
</evidence>
<evidence type="ECO:0000256" key="4">
    <source>
        <dbReference type="ARBA" id="ARBA00023125"/>
    </source>
</evidence>
<dbReference type="PANTHER" id="PTHR48111">
    <property type="entry name" value="REGULATOR OF RPOS"/>
    <property type="match status" value="1"/>
</dbReference>
<dbReference type="InterPro" id="IPR039420">
    <property type="entry name" value="WalR-like"/>
</dbReference>
<name>A0A6J6PGV1_9ZZZZ</name>
<dbReference type="InterPro" id="IPR011006">
    <property type="entry name" value="CheY-like_superfamily"/>
</dbReference>
<keyword evidence="4" id="KW-0238">DNA-binding</keyword>
<dbReference type="PANTHER" id="PTHR48111:SF21">
    <property type="entry name" value="DNA-BINDING DUAL MASTER TRANSCRIPTIONAL REGULATOR RPAA"/>
    <property type="match status" value="1"/>
</dbReference>
<proteinExistence type="predicted"/>
<dbReference type="SMART" id="SM00448">
    <property type="entry name" value="REC"/>
    <property type="match status" value="1"/>
</dbReference>
<dbReference type="AlphaFoldDB" id="A0A6J6PGV1"/>
<keyword evidence="3" id="KW-0805">Transcription regulation</keyword>
<dbReference type="Pfam" id="PF00486">
    <property type="entry name" value="Trans_reg_C"/>
    <property type="match status" value="1"/>
</dbReference>
<evidence type="ECO:0000259" key="6">
    <source>
        <dbReference type="PROSITE" id="PS50110"/>
    </source>
</evidence>
<dbReference type="Gene3D" id="6.10.250.690">
    <property type="match status" value="1"/>
</dbReference>
<dbReference type="InterPro" id="IPR016032">
    <property type="entry name" value="Sig_transdc_resp-reg_C-effctor"/>
</dbReference>
<dbReference type="PROSITE" id="PS51755">
    <property type="entry name" value="OMPR_PHOB"/>
    <property type="match status" value="1"/>
</dbReference>
<protein>
    <submittedName>
        <fullName evidence="8">Unannotated protein</fullName>
    </submittedName>
</protein>
<dbReference type="InterPro" id="IPR001789">
    <property type="entry name" value="Sig_transdc_resp-reg_receiver"/>
</dbReference>
<dbReference type="GO" id="GO:0032993">
    <property type="term" value="C:protein-DNA complex"/>
    <property type="evidence" value="ECO:0007669"/>
    <property type="project" value="TreeGrafter"/>
</dbReference>
<organism evidence="8">
    <name type="scientific">freshwater metagenome</name>
    <dbReference type="NCBI Taxonomy" id="449393"/>
    <lineage>
        <taxon>unclassified sequences</taxon>
        <taxon>metagenomes</taxon>
        <taxon>ecological metagenomes</taxon>
    </lineage>
</organism>
<evidence type="ECO:0000256" key="3">
    <source>
        <dbReference type="ARBA" id="ARBA00023015"/>
    </source>
</evidence>
<dbReference type="InterPro" id="IPR001867">
    <property type="entry name" value="OmpR/PhoB-type_DNA-bd"/>
</dbReference>
<feature type="domain" description="Response regulatory" evidence="6">
    <location>
        <begin position="1"/>
        <end position="99"/>
    </location>
</feature>
<keyword evidence="2" id="KW-0902">Two-component regulatory system</keyword>
<feature type="domain" description="OmpR/PhoB-type" evidence="7">
    <location>
        <begin position="106"/>
        <end position="206"/>
    </location>
</feature>
<dbReference type="SUPFAM" id="SSF52172">
    <property type="entry name" value="CheY-like"/>
    <property type="match status" value="1"/>
</dbReference>
<dbReference type="CDD" id="cd00383">
    <property type="entry name" value="trans_reg_C"/>
    <property type="match status" value="1"/>
</dbReference>
<dbReference type="SMART" id="SM00862">
    <property type="entry name" value="Trans_reg_C"/>
    <property type="match status" value="1"/>
</dbReference>
<evidence type="ECO:0000313" key="8">
    <source>
        <dbReference type="EMBL" id="CAB4695953.1"/>
    </source>
</evidence>
<sequence length="214" mass="24434">MTTSVLLTDQEPTTRGFLERHLALSGFELVAEAEMRPDVVVAGTDRDLARWRGEAPVIVLGEQDAEVDDRLRAFRLGCDDYVSRPFHYDELVERIRAVVRRTRPEEAVRLVAGPLELDARARVVLIHGRPMPVSRREYALLRRLAVEPTRTFTRAELLRDIWEYHAAARTRALDVVVSRLRRKLRLYAPNDELLETVWGVGYRLLAELPGPSGS</sequence>
<reference evidence="8" key="1">
    <citation type="submission" date="2020-05" db="EMBL/GenBank/DDBJ databases">
        <authorList>
            <person name="Chiriac C."/>
            <person name="Salcher M."/>
            <person name="Ghai R."/>
            <person name="Kavagutti S V."/>
        </authorList>
    </citation>
    <scope>NUCLEOTIDE SEQUENCE</scope>
</reference>